<dbReference type="RefSeq" id="WP_234764195.1">
    <property type="nucleotide sequence ID" value="NZ_JAKEIP010000078.1"/>
</dbReference>
<evidence type="ECO:0000313" key="1">
    <source>
        <dbReference type="EMBL" id="MCF1595848.1"/>
    </source>
</evidence>
<comment type="caution">
    <text evidence="1">The sequence shown here is derived from an EMBL/GenBank/DDBJ whole genome shotgun (WGS) entry which is preliminary data.</text>
</comment>
<dbReference type="AlphaFoldDB" id="A0A9X1Q1Q2"/>
<evidence type="ECO:0000313" key="2">
    <source>
        <dbReference type="Proteomes" id="UP001139384"/>
    </source>
</evidence>
<name>A0A9X1Q1Q2_STRM4</name>
<protein>
    <submittedName>
        <fullName evidence="1">Uncharacterized protein</fullName>
    </submittedName>
</protein>
<gene>
    <name evidence="1" type="ORF">L0P92_20040</name>
</gene>
<keyword evidence="2" id="KW-1185">Reference proteome</keyword>
<dbReference type="EMBL" id="JAKEIP010000078">
    <property type="protein sequence ID" value="MCF1595848.1"/>
    <property type="molecule type" value="Genomic_DNA"/>
</dbReference>
<proteinExistence type="predicted"/>
<organism evidence="1 2">
    <name type="scientific">Streptomyces muensis</name>
    <dbReference type="NCBI Taxonomy" id="1077944"/>
    <lineage>
        <taxon>Bacteria</taxon>
        <taxon>Bacillati</taxon>
        <taxon>Actinomycetota</taxon>
        <taxon>Actinomycetes</taxon>
        <taxon>Kitasatosporales</taxon>
        <taxon>Streptomycetaceae</taxon>
        <taxon>Streptomyces</taxon>
    </lineage>
</organism>
<reference evidence="1" key="1">
    <citation type="submission" date="2022-01" db="EMBL/GenBank/DDBJ databases">
        <title>Draft Genome Sequences of Seven Type Strains of the Genus Streptomyces.</title>
        <authorList>
            <person name="Aziz S."/>
            <person name="Coretto E."/>
            <person name="Chronakova A."/>
            <person name="Sproer C."/>
            <person name="Huber K."/>
            <person name="Nouioui I."/>
            <person name="Gross H."/>
        </authorList>
    </citation>
    <scope>NUCLEOTIDE SEQUENCE</scope>
    <source>
        <strain evidence="1">DSM 103493</strain>
    </source>
</reference>
<dbReference type="Proteomes" id="UP001139384">
    <property type="component" value="Unassembled WGS sequence"/>
</dbReference>
<accession>A0A9X1Q1Q2</accession>
<sequence>MATTVEAVVAEGEGGVTCLGGKRTLAGAPRGPQAVEELKAALRSKLVEDKLLRCRKLRIDTRTSLVPRQCSASRP</sequence>